<dbReference type="SUPFAM" id="SSF53474">
    <property type="entry name" value="alpha/beta-Hydrolases"/>
    <property type="match status" value="1"/>
</dbReference>
<proteinExistence type="predicted"/>
<dbReference type="Gene3D" id="3.40.50.1820">
    <property type="entry name" value="alpha/beta hydrolase"/>
    <property type="match status" value="1"/>
</dbReference>
<organism evidence="3 4">
    <name type="scientific">Microbacterium protaetiae</name>
    <dbReference type="NCBI Taxonomy" id="2509458"/>
    <lineage>
        <taxon>Bacteria</taxon>
        <taxon>Bacillati</taxon>
        <taxon>Actinomycetota</taxon>
        <taxon>Actinomycetes</taxon>
        <taxon>Micrococcales</taxon>
        <taxon>Microbacteriaceae</taxon>
        <taxon>Microbacterium</taxon>
    </lineage>
</organism>
<feature type="domain" description="BD-FAE-like" evidence="2">
    <location>
        <begin position="24"/>
        <end position="219"/>
    </location>
</feature>
<sequence>MTDGPRVLRDLVFAENVGFRPLSLDLHLPAVPGAALVVFLHGGGWRAGSRRVLCPAIEAGQAFPRIVAAGLAVASLDYRLSGEARFPAQIDDVAAALAWLRAHADGYGVDASRMVLWGESAGATLAALAGLEDPGVRGVVDWYGPADLPAMAEALGQADDPTTREAGWLGHPLSADPARARAASPVSHVRAGAPPFLICHGLADEAVPPAQSQALAAALRAVGAPVELTLVPGAGHMWHGADVDRLSLVDAAAAFCTRVCR</sequence>
<dbReference type="RefSeq" id="WP_129386469.1">
    <property type="nucleotide sequence ID" value="NZ_CP035494.1"/>
</dbReference>
<dbReference type="KEGG" id="mprt:ET475_04640"/>
<dbReference type="AlphaFoldDB" id="A0A4P6ECI8"/>
<dbReference type="InterPro" id="IPR049492">
    <property type="entry name" value="BD-FAE-like_dom"/>
</dbReference>
<dbReference type="Pfam" id="PF20434">
    <property type="entry name" value="BD-FAE"/>
    <property type="match status" value="1"/>
</dbReference>
<dbReference type="OrthoDB" id="9803828at2"/>
<dbReference type="PANTHER" id="PTHR48081">
    <property type="entry name" value="AB HYDROLASE SUPERFAMILY PROTEIN C4A8.06C"/>
    <property type="match status" value="1"/>
</dbReference>
<evidence type="ECO:0000256" key="1">
    <source>
        <dbReference type="ARBA" id="ARBA00022801"/>
    </source>
</evidence>
<reference evidence="3 4" key="1">
    <citation type="submission" date="2019-01" db="EMBL/GenBank/DDBJ databases">
        <title>Genome sequencing of strain DFW100M-13.</title>
        <authorList>
            <person name="Heo J."/>
            <person name="Kim S.-J."/>
            <person name="Kim J.-S."/>
            <person name="Hong S.-B."/>
            <person name="Kwon S.-W."/>
        </authorList>
    </citation>
    <scope>NUCLEOTIDE SEQUENCE [LARGE SCALE GENOMIC DNA]</scope>
    <source>
        <strain evidence="3 4">DFW100M-13</strain>
    </source>
</reference>
<gene>
    <name evidence="3" type="ORF">ET475_04640</name>
</gene>
<evidence type="ECO:0000313" key="3">
    <source>
        <dbReference type="EMBL" id="QAY59346.1"/>
    </source>
</evidence>
<dbReference type="PANTHER" id="PTHR48081:SF13">
    <property type="entry name" value="ALPHA_BETA HYDROLASE"/>
    <property type="match status" value="1"/>
</dbReference>
<dbReference type="Proteomes" id="UP000293995">
    <property type="component" value="Chromosome"/>
</dbReference>
<accession>A0A4P6ECI8</accession>
<keyword evidence="4" id="KW-1185">Reference proteome</keyword>
<dbReference type="InterPro" id="IPR050300">
    <property type="entry name" value="GDXG_lipolytic_enzyme"/>
</dbReference>
<keyword evidence="1 3" id="KW-0378">Hydrolase</keyword>
<evidence type="ECO:0000259" key="2">
    <source>
        <dbReference type="Pfam" id="PF20434"/>
    </source>
</evidence>
<dbReference type="EMBL" id="CP035494">
    <property type="protein sequence ID" value="QAY59346.1"/>
    <property type="molecule type" value="Genomic_DNA"/>
</dbReference>
<dbReference type="InterPro" id="IPR029058">
    <property type="entry name" value="AB_hydrolase_fold"/>
</dbReference>
<protein>
    <submittedName>
        <fullName evidence="3">Alpha/beta hydrolase</fullName>
    </submittedName>
</protein>
<dbReference type="GO" id="GO:0016787">
    <property type="term" value="F:hydrolase activity"/>
    <property type="evidence" value="ECO:0007669"/>
    <property type="project" value="UniProtKB-KW"/>
</dbReference>
<evidence type="ECO:0000313" key="4">
    <source>
        <dbReference type="Proteomes" id="UP000293995"/>
    </source>
</evidence>
<name>A0A4P6ECI8_9MICO</name>